<protein>
    <recommendedName>
        <fullName evidence="3">Abasic site processing protein</fullName>
    </recommendedName>
</protein>
<dbReference type="Gene3D" id="3.90.1680.10">
    <property type="entry name" value="SOS response associated peptidase-like"/>
    <property type="match status" value="1"/>
</dbReference>
<dbReference type="GO" id="GO:0106300">
    <property type="term" value="P:protein-DNA covalent cross-linking repair"/>
    <property type="evidence" value="ECO:0007669"/>
    <property type="project" value="InterPro"/>
</dbReference>
<comment type="caution">
    <text evidence="1">The sequence shown here is derived from an EMBL/GenBank/DDBJ whole genome shotgun (WGS) entry which is preliminary data.</text>
</comment>
<reference evidence="2" key="1">
    <citation type="submission" date="2015-11" db="EMBL/GenBank/DDBJ databases">
        <title>Draft Genome Sequence of the Radioresistant Bacterium Deinococcus grandis, Isolated from Freshwater Fish in Japan.</title>
        <authorList>
            <person name="Satoh K."/>
            <person name="Onodera T."/>
            <person name="Omoso K."/>
            <person name="Takeda-Yano K."/>
            <person name="Katayama T."/>
            <person name="Oono Y."/>
            <person name="Narumi I."/>
        </authorList>
    </citation>
    <scope>NUCLEOTIDE SEQUENCE [LARGE SCALE GENOMIC DNA]</scope>
    <source>
        <strain evidence="2">ATCC 43672</strain>
    </source>
</reference>
<organism evidence="1 2">
    <name type="scientific">Deinococcus grandis</name>
    <dbReference type="NCBI Taxonomy" id="57498"/>
    <lineage>
        <taxon>Bacteria</taxon>
        <taxon>Thermotogati</taxon>
        <taxon>Deinococcota</taxon>
        <taxon>Deinococci</taxon>
        <taxon>Deinococcales</taxon>
        <taxon>Deinococcaceae</taxon>
        <taxon>Deinococcus</taxon>
    </lineage>
</organism>
<name>A0A100HN87_9DEIO</name>
<dbReference type="SUPFAM" id="SSF143081">
    <property type="entry name" value="BB1717-like"/>
    <property type="match status" value="1"/>
</dbReference>
<dbReference type="InterPro" id="IPR003738">
    <property type="entry name" value="SRAP"/>
</dbReference>
<gene>
    <name evidence="1" type="ORF">DEIGR_330071</name>
</gene>
<dbReference type="EMBL" id="BCMS01000005">
    <property type="protein sequence ID" value="GAQ23813.1"/>
    <property type="molecule type" value="Genomic_DNA"/>
</dbReference>
<accession>A0A100HN87</accession>
<keyword evidence="2" id="KW-1185">Reference proteome</keyword>
<dbReference type="AlphaFoldDB" id="A0A100HN87"/>
<dbReference type="GO" id="GO:0003697">
    <property type="term" value="F:single-stranded DNA binding"/>
    <property type="evidence" value="ECO:0007669"/>
    <property type="project" value="InterPro"/>
</dbReference>
<proteinExistence type="predicted"/>
<dbReference type="InterPro" id="IPR036590">
    <property type="entry name" value="SRAP-like"/>
</dbReference>
<dbReference type="Proteomes" id="UP000056209">
    <property type="component" value="Unassembled WGS sequence"/>
</dbReference>
<evidence type="ECO:0008006" key="3">
    <source>
        <dbReference type="Google" id="ProtNLM"/>
    </source>
</evidence>
<dbReference type="Pfam" id="PF02586">
    <property type="entry name" value="SRAP"/>
    <property type="match status" value="1"/>
</dbReference>
<sequence length="118" mass="12281">MIPLAAYWDAPTASPLLVRVLVRPQLDVPMFAAGLHASILTPAGPLISCAVVTRPAPPDLAGTVARIPALLREDEVMPWLSGSPCDARRTALDSRAWEALTVAGSRLVTSGTAGFAAP</sequence>
<evidence type="ECO:0000313" key="2">
    <source>
        <dbReference type="Proteomes" id="UP000056209"/>
    </source>
</evidence>
<evidence type="ECO:0000313" key="1">
    <source>
        <dbReference type="EMBL" id="GAQ23813.1"/>
    </source>
</evidence>